<evidence type="ECO:0000313" key="3">
    <source>
        <dbReference type="EMBL" id="QGR18370.1"/>
    </source>
</evidence>
<dbReference type="KEGG" id="soh:D1869_15080"/>
<keyword evidence="4" id="KW-1185">Reference proteome</keyword>
<sequence>MEIDKKKLKVTHFIFPLVLLIIFLNPVVESYETLYQWLFMLAHYSLFIGGLLLTYRLIKGTPFLIIPSGIVAVFWHLPLYFNLAAAFLSYRILNDITLILAGILAGIGSGKLSLLQKFSLIILWMTADTAYSIVFLLENPAYSNIVYHFSPYTPSQEINTAIVMWIIMSIIIAYIAGKFLKELLS</sequence>
<dbReference type="Pfam" id="PF07185">
    <property type="entry name" value="DUF1404"/>
    <property type="match status" value="1"/>
</dbReference>
<protein>
    <submittedName>
        <fullName evidence="3">DUF1404 domain-containing protein</fullName>
    </submittedName>
</protein>
<feature type="transmembrane region" description="Helical" evidence="1">
    <location>
        <begin position="12"/>
        <end position="28"/>
    </location>
</feature>
<dbReference type="EMBL" id="JACHFY010000006">
    <property type="protein sequence ID" value="MBB5253645.1"/>
    <property type="molecule type" value="Genomic_DNA"/>
</dbReference>
<evidence type="ECO:0000313" key="4">
    <source>
        <dbReference type="Proteomes" id="UP000427373"/>
    </source>
</evidence>
<reference evidence="3 4" key="1">
    <citation type="submission" date="2019-10" db="EMBL/GenBank/DDBJ databases">
        <title>Genome Sequences from Six Type Strain Members of the Archaeal Family Sulfolobaceae: Acidianus ambivalens, Acidianus infernus, Metallosphaera prunae, Stygiolobus azoricus, Sulfolobus metallicus, and Sulfurisphaera ohwakuensis.</title>
        <authorList>
            <person name="Counts J.A."/>
            <person name="Kelly R.M."/>
        </authorList>
    </citation>
    <scope>NUCLEOTIDE SEQUENCE [LARGE SCALE GENOMIC DNA]</scope>
    <source>
        <strain evidence="3 4">TA-1</strain>
    </source>
</reference>
<dbReference type="EMBL" id="CP045484">
    <property type="protein sequence ID" value="QGR18370.1"/>
    <property type="molecule type" value="Genomic_DNA"/>
</dbReference>
<gene>
    <name evidence="3" type="ORF">D1869_15080</name>
    <name evidence="2" type="ORF">HNQ62_001415</name>
</gene>
<keyword evidence="1" id="KW-0472">Membrane</keyword>
<evidence type="ECO:0000313" key="5">
    <source>
        <dbReference type="Proteomes" id="UP000582213"/>
    </source>
</evidence>
<accession>A0A650CKJ8</accession>
<evidence type="ECO:0000313" key="2">
    <source>
        <dbReference type="EMBL" id="MBB5253645.1"/>
    </source>
</evidence>
<name>A0A650CKJ8_SULOH</name>
<evidence type="ECO:0000256" key="1">
    <source>
        <dbReference type="SAM" id="Phobius"/>
    </source>
</evidence>
<feature type="transmembrane region" description="Helical" evidence="1">
    <location>
        <begin position="62"/>
        <end position="81"/>
    </location>
</feature>
<keyword evidence="1" id="KW-1133">Transmembrane helix</keyword>
<reference evidence="2 5" key="2">
    <citation type="submission" date="2020-08" db="EMBL/GenBank/DDBJ databases">
        <title>Genomic Encyclopedia of Type Strains, Phase IV (KMG-IV): sequencing the most valuable type-strain genomes for metagenomic binning, comparative biology and taxonomic classification.</title>
        <authorList>
            <person name="Goeker M."/>
        </authorList>
    </citation>
    <scope>NUCLEOTIDE SEQUENCE [LARGE SCALE GENOMIC DNA]</scope>
    <source>
        <strain evidence="2 5">DSM 12421</strain>
    </source>
</reference>
<dbReference type="OrthoDB" id="43770at2157"/>
<feature type="transmembrane region" description="Helical" evidence="1">
    <location>
        <begin position="158"/>
        <end position="177"/>
    </location>
</feature>
<feature type="transmembrane region" description="Helical" evidence="1">
    <location>
        <begin position="87"/>
        <end position="108"/>
    </location>
</feature>
<organism evidence="3 4">
    <name type="scientific">Sulfurisphaera ohwakuensis</name>
    <dbReference type="NCBI Taxonomy" id="69656"/>
    <lineage>
        <taxon>Archaea</taxon>
        <taxon>Thermoproteota</taxon>
        <taxon>Thermoprotei</taxon>
        <taxon>Sulfolobales</taxon>
        <taxon>Sulfolobaceae</taxon>
        <taxon>Sulfurisphaera</taxon>
    </lineage>
</organism>
<feature type="transmembrane region" description="Helical" evidence="1">
    <location>
        <begin position="34"/>
        <end position="55"/>
    </location>
</feature>
<dbReference type="Proteomes" id="UP000427373">
    <property type="component" value="Chromosome"/>
</dbReference>
<keyword evidence="1" id="KW-0812">Transmembrane</keyword>
<proteinExistence type="predicted"/>
<dbReference type="RefSeq" id="WP_156015861.1">
    <property type="nucleotide sequence ID" value="NZ_CP045484.1"/>
</dbReference>
<feature type="transmembrane region" description="Helical" evidence="1">
    <location>
        <begin position="120"/>
        <end position="138"/>
    </location>
</feature>
<dbReference type="AlphaFoldDB" id="A0A650CKJ8"/>
<dbReference type="InterPro" id="IPR009844">
    <property type="entry name" value="DUF1404"/>
</dbReference>
<dbReference type="GeneID" id="42802597"/>
<dbReference type="Proteomes" id="UP000582213">
    <property type="component" value="Unassembled WGS sequence"/>
</dbReference>